<evidence type="ECO:0000313" key="2">
    <source>
        <dbReference type="Proteomes" id="UP000805193"/>
    </source>
</evidence>
<organism evidence="1 2">
    <name type="scientific">Ixodes persulcatus</name>
    <name type="common">Taiga tick</name>
    <dbReference type="NCBI Taxonomy" id="34615"/>
    <lineage>
        <taxon>Eukaryota</taxon>
        <taxon>Metazoa</taxon>
        <taxon>Ecdysozoa</taxon>
        <taxon>Arthropoda</taxon>
        <taxon>Chelicerata</taxon>
        <taxon>Arachnida</taxon>
        <taxon>Acari</taxon>
        <taxon>Parasitiformes</taxon>
        <taxon>Ixodida</taxon>
        <taxon>Ixodoidea</taxon>
        <taxon>Ixodidae</taxon>
        <taxon>Ixodinae</taxon>
        <taxon>Ixodes</taxon>
    </lineage>
</organism>
<protein>
    <submittedName>
        <fullName evidence="1">Uncharacterized protein</fullName>
    </submittedName>
</protein>
<comment type="caution">
    <text evidence="1">The sequence shown here is derived from an EMBL/GenBank/DDBJ whole genome shotgun (WGS) entry which is preliminary data.</text>
</comment>
<dbReference type="Proteomes" id="UP000805193">
    <property type="component" value="Unassembled WGS sequence"/>
</dbReference>
<dbReference type="EMBL" id="JABSTQ010009344">
    <property type="protein sequence ID" value="KAG0430203.1"/>
    <property type="molecule type" value="Genomic_DNA"/>
</dbReference>
<accession>A0AC60QAF4</accession>
<evidence type="ECO:0000313" key="1">
    <source>
        <dbReference type="EMBL" id="KAG0430203.1"/>
    </source>
</evidence>
<name>A0AC60QAF4_IXOPE</name>
<sequence>MGVWGLRFYPSLLGNKLSGAICLGAPAHFRSVLSGANLTAGLQDMAYLQQQHLHQQQQQRRQNADVAAVAAALHSPFRLSPYMDQVYSPFQPSPPLAMRVLSPLEHRGLHMDYLQQMAALGQRGLMDFHAQSAAMTPDIAFSAEGSRLTSPRAGVRGRKRALSSSPYSESFDINSMIRFSPNSLVSFMNGSRSSSASGSYGHLSAGTLSPAMGVGAPNVPAHLQHLHQLMRPLLVPSAGAFASQTILPTPVILSSAPGKLETADAASGRETASNIVSSTVDTEEARRRVKKELDGASMDDDRDGSGDMKDEPGDFIETNCHWRDCTREFPTQDDLVKHINNDHIHGNKKSFVCHWKECSREEKPFKAQYMLVVHMRRHTGEKPHKCTFEGCSKAYSRLENLKTHLRSHTGEKPYMCEYPGCTKAFSNASDRAKHQNRTHSNEKPYVCKAPGCTKRYTDPSSLRKHVKTVHGAEFYANKKHKGAEGGGEGGPGALKDMLDPTASSEGSPRSDDGGSKLASLSSPSVKSEDQGSPQNDSSPCEESTTDGLGSLDQGSMDAPISDNSVSTTCGQLEALDTNDSPWDVVDPADLEVDEFAAAITCAVSSSGNHTEAERNAHNRIKGKQFHMPFKNIGGGSFLGGPPSSEMGGHVPRHGGVRQPPPTDQPKNFVSLCNSSNPSQLQGFIPRQTTTLISRRGSSTSTVSSFYSSMCSDASPQTSTGSEASRSLTINSSCDPISTGCSRRSNDAIHSLSTHFRRVHIPTLSNTGNLVVQPQNIAMTSSLMLPPPAQNMEVLHEQEDSSSMQSQPALGSPGSQGTQVGNPTQENRAPSRPGTSAAVPLEFCNDGHHPNERAALNCTTDQPVEELDDLVLPDELINYLAQRERPASAMSQAVSSVSQYDEIRNKNYAGAQQNGSLSNGHSCYSNSSYTKNVHHQEDAGIQQVRKLPSLAISQRMLITGTILSLLHHQVIFPFNHRITLDHTMVIPKFMASIIPSPMASSQHRILWSASSSMQHLFLSHSTKALTLLTTRSLANYCERNQFSHSSNNNFRVHHQVSQQGHTCNGSFNAHHGPPVNSCCHQSHVAHPQQPNCHIHQTSNHPQQTQGMFPQHRAPPPAYQQNPCQLQTNYCHCGSRLCRSTPHQPPVHPAYPACRVQTNLNQTAGTIFRAAPNNLIQMPQPNLVVQPQCHQQSQAMTVPLPPSPAPVSQTPSIQSGVATYGTSHSSSCQGTCLHRSQNNQCNGPLSHRSNGTLDKGAQYGHAAHSYNGHKCSRCSNCSKPQPEIQCRSVSQSSRAAMPPDTYRRTLEYVQQCQQLVAVNNAGTTNQDPQGIAPQATTEPIVPPEPTQVPSQVLLQPPISGAPAQAGMVLSPGCNKVTSTTDKSEAAQSRVDGLKAAQDNSGSPKNPSSKGSGKKPAASAVTKESKPHPHSPLLCTNNMVINDMSATLTSLMQETKCLQLLQ</sequence>
<gene>
    <name evidence="1" type="ORF">HPB47_022907</name>
</gene>
<reference evidence="1 2" key="1">
    <citation type="journal article" date="2020" name="Cell">
        <title>Large-Scale Comparative Analyses of Tick Genomes Elucidate Their Genetic Diversity and Vector Capacities.</title>
        <authorList>
            <consortium name="Tick Genome and Microbiome Consortium (TIGMIC)"/>
            <person name="Jia N."/>
            <person name="Wang J."/>
            <person name="Shi W."/>
            <person name="Du L."/>
            <person name="Sun Y."/>
            <person name="Zhan W."/>
            <person name="Jiang J.F."/>
            <person name="Wang Q."/>
            <person name="Zhang B."/>
            <person name="Ji P."/>
            <person name="Bell-Sakyi L."/>
            <person name="Cui X.M."/>
            <person name="Yuan T.T."/>
            <person name="Jiang B.G."/>
            <person name="Yang W.F."/>
            <person name="Lam T.T."/>
            <person name="Chang Q.C."/>
            <person name="Ding S.J."/>
            <person name="Wang X.J."/>
            <person name="Zhu J.G."/>
            <person name="Ruan X.D."/>
            <person name="Zhao L."/>
            <person name="Wei J.T."/>
            <person name="Ye R.Z."/>
            <person name="Que T.C."/>
            <person name="Du C.H."/>
            <person name="Zhou Y.H."/>
            <person name="Cheng J.X."/>
            <person name="Dai P.F."/>
            <person name="Guo W.B."/>
            <person name="Han X.H."/>
            <person name="Huang E.J."/>
            <person name="Li L.F."/>
            <person name="Wei W."/>
            <person name="Gao Y.C."/>
            <person name="Liu J.Z."/>
            <person name="Shao H.Z."/>
            <person name="Wang X."/>
            <person name="Wang C.C."/>
            <person name="Yang T.C."/>
            <person name="Huo Q.B."/>
            <person name="Li W."/>
            <person name="Chen H.Y."/>
            <person name="Chen S.E."/>
            <person name="Zhou L.G."/>
            <person name="Ni X.B."/>
            <person name="Tian J.H."/>
            <person name="Sheng Y."/>
            <person name="Liu T."/>
            <person name="Pan Y.S."/>
            <person name="Xia L.Y."/>
            <person name="Li J."/>
            <person name="Zhao F."/>
            <person name="Cao W.C."/>
        </authorList>
    </citation>
    <scope>NUCLEOTIDE SEQUENCE [LARGE SCALE GENOMIC DNA]</scope>
    <source>
        <strain evidence="1">Iper-2018</strain>
    </source>
</reference>
<proteinExistence type="predicted"/>
<keyword evidence="2" id="KW-1185">Reference proteome</keyword>